<dbReference type="SMART" id="SM00702">
    <property type="entry name" value="P4Hc"/>
    <property type="match status" value="1"/>
</dbReference>
<gene>
    <name evidence="7" type="ORF">MVEN_00851300</name>
</gene>
<evidence type="ECO:0000256" key="2">
    <source>
        <dbReference type="ARBA" id="ARBA00022723"/>
    </source>
</evidence>
<dbReference type="InterPro" id="IPR044862">
    <property type="entry name" value="Pro_4_hyd_alph_FE2OG_OXY"/>
</dbReference>
<evidence type="ECO:0000256" key="5">
    <source>
        <dbReference type="ARBA" id="ARBA00023004"/>
    </source>
</evidence>
<dbReference type="Pfam" id="PF13640">
    <property type="entry name" value="2OG-FeII_Oxy_3"/>
    <property type="match status" value="1"/>
</dbReference>
<sequence>MVKMITTSPSTPPTIAPILFSGWNQQMHRWSFGLASIITLALSHHIHTSVRWSIVYGQAAMEFEDLEPKYVSSGRVDFDAAGLPEYKGCYALVLDSLFSVEELSSFLAEAEASSTWKVAQINAGTHEYTDTSYRNSDRIIYDSFELSDKIFARIRPHLKDIEELEETVFTSGEAKQKWRMVRMNERLRFLRYPIGGYFKDHQDGCYIDEKTQQRTFYTVQFYLPSDSSGSEESFVPPQGGTTRFLSWSSRSKHAHADVEAVPGRVLVFQHAKLLHTGEEVTGGVKCTVRSDILYERVGPPVLVD</sequence>
<feature type="domain" description="Prolyl 4-hydroxylase alpha subunit" evidence="6">
    <location>
        <begin position="89"/>
        <end position="293"/>
    </location>
</feature>
<dbReference type="OrthoDB" id="69177at2759"/>
<reference evidence="7" key="1">
    <citation type="submission" date="2020-05" db="EMBL/GenBank/DDBJ databases">
        <title>Mycena genomes resolve the evolution of fungal bioluminescence.</title>
        <authorList>
            <person name="Tsai I.J."/>
        </authorList>
    </citation>
    <scope>NUCLEOTIDE SEQUENCE</scope>
    <source>
        <strain evidence="7">CCC161011</strain>
    </source>
</reference>
<dbReference type="GO" id="GO:0004656">
    <property type="term" value="F:procollagen-proline 4-dioxygenase activity"/>
    <property type="evidence" value="ECO:0007669"/>
    <property type="project" value="TreeGrafter"/>
</dbReference>
<dbReference type="InterPro" id="IPR006620">
    <property type="entry name" value="Pro_4_hyd_alph"/>
</dbReference>
<protein>
    <submittedName>
        <fullName evidence="7">P4Hc domain-containing protein</fullName>
    </submittedName>
</protein>
<evidence type="ECO:0000256" key="3">
    <source>
        <dbReference type="ARBA" id="ARBA00022964"/>
    </source>
</evidence>
<keyword evidence="5" id="KW-0408">Iron</keyword>
<keyword evidence="2" id="KW-0479">Metal-binding</keyword>
<keyword evidence="4" id="KW-0560">Oxidoreductase</keyword>
<dbReference type="InterPro" id="IPR045054">
    <property type="entry name" value="P4HA-like"/>
</dbReference>
<name>A0A8H6YGT7_9AGAR</name>
<dbReference type="PANTHER" id="PTHR10869:SF241">
    <property type="entry name" value="FE2OG DIOXYGENASE DOMAIN-CONTAINING PROTEIN"/>
    <property type="match status" value="1"/>
</dbReference>
<keyword evidence="8" id="KW-1185">Reference proteome</keyword>
<accession>A0A8H6YGT7</accession>
<evidence type="ECO:0000259" key="6">
    <source>
        <dbReference type="SMART" id="SM00702"/>
    </source>
</evidence>
<evidence type="ECO:0000313" key="8">
    <source>
        <dbReference type="Proteomes" id="UP000620124"/>
    </source>
</evidence>
<evidence type="ECO:0000256" key="1">
    <source>
        <dbReference type="ARBA" id="ARBA00001961"/>
    </source>
</evidence>
<dbReference type="GO" id="GO:0005783">
    <property type="term" value="C:endoplasmic reticulum"/>
    <property type="evidence" value="ECO:0007669"/>
    <property type="project" value="TreeGrafter"/>
</dbReference>
<dbReference type="Proteomes" id="UP000620124">
    <property type="component" value="Unassembled WGS sequence"/>
</dbReference>
<keyword evidence="3" id="KW-0223">Dioxygenase</keyword>
<dbReference type="Gene3D" id="2.60.120.620">
    <property type="entry name" value="q2cbj1_9rhob like domain"/>
    <property type="match status" value="1"/>
</dbReference>
<dbReference type="EMBL" id="JACAZI010000006">
    <property type="protein sequence ID" value="KAF7358041.1"/>
    <property type="molecule type" value="Genomic_DNA"/>
</dbReference>
<dbReference type="GO" id="GO:0005506">
    <property type="term" value="F:iron ion binding"/>
    <property type="evidence" value="ECO:0007669"/>
    <property type="project" value="InterPro"/>
</dbReference>
<comment type="cofactor">
    <cofactor evidence="1">
        <name>L-ascorbate</name>
        <dbReference type="ChEBI" id="CHEBI:38290"/>
    </cofactor>
</comment>
<evidence type="ECO:0000256" key="4">
    <source>
        <dbReference type="ARBA" id="ARBA00023002"/>
    </source>
</evidence>
<evidence type="ECO:0000313" key="7">
    <source>
        <dbReference type="EMBL" id="KAF7358041.1"/>
    </source>
</evidence>
<dbReference type="GO" id="GO:0031418">
    <property type="term" value="F:L-ascorbic acid binding"/>
    <property type="evidence" value="ECO:0007669"/>
    <property type="project" value="InterPro"/>
</dbReference>
<comment type="caution">
    <text evidence="7">The sequence shown here is derived from an EMBL/GenBank/DDBJ whole genome shotgun (WGS) entry which is preliminary data.</text>
</comment>
<dbReference type="AlphaFoldDB" id="A0A8H6YGT7"/>
<proteinExistence type="predicted"/>
<organism evidence="7 8">
    <name type="scientific">Mycena venus</name>
    <dbReference type="NCBI Taxonomy" id="2733690"/>
    <lineage>
        <taxon>Eukaryota</taxon>
        <taxon>Fungi</taxon>
        <taxon>Dikarya</taxon>
        <taxon>Basidiomycota</taxon>
        <taxon>Agaricomycotina</taxon>
        <taxon>Agaricomycetes</taxon>
        <taxon>Agaricomycetidae</taxon>
        <taxon>Agaricales</taxon>
        <taxon>Marasmiineae</taxon>
        <taxon>Mycenaceae</taxon>
        <taxon>Mycena</taxon>
    </lineage>
</organism>
<dbReference type="PANTHER" id="PTHR10869">
    <property type="entry name" value="PROLYL 4-HYDROXYLASE ALPHA SUBUNIT"/>
    <property type="match status" value="1"/>
</dbReference>